<dbReference type="Gene3D" id="3.90.550.10">
    <property type="entry name" value="Spore Coat Polysaccharide Biosynthesis Protein SpsA, Chain A"/>
    <property type="match status" value="1"/>
</dbReference>
<dbReference type="Pfam" id="PF20202">
    <property type="entry name" value="DUF6564"/>
    <property type="match status" value="1"/>
</dbReference>
<dbReference type="InterPro" id="IPR029044">
    <property type="entry name" value="Nucleotide-diphossugar_trans"/>
</dbReference>
<evidence type="ECO:0000313" key="3">
    <source>
        <dbReference type="Proteomes" id="UP000646484"/>
    </source>
</evidence>
<comment type="caution">
    <text evidence="2">The sequence shown here is derived from an EMBL/GenBank/DDBJ whole genome shotgun (WGS) entry which is preliminary data.</text>
</comment>
<dbReference type="EMBL" id="JACOOH010000005">
    <property type="protein sequence ID" value="MBC5621908.1"/>
    <property type="molecule type" value="Genomic_DNA"/>
</dbReference>
<proteinExistence type="predicted"/>
<name>A0ABR7D1T8_9BACT</name>
<dbReference type="SUPFAM" id="SSF53448">
    <property type="entry name" value="Nucleotide-diphospho-sugar transferases"/>
    <property type="match status" value="1"/>
</dbReference>
<organism evidence="2 3">
    <name type="scientific">Butyricimonas hominis</name>
    <dbReference type="NCBI Taxonomy" id="2763032"/>
    <lineage>
        <taxon>Bacteria</taxon>
        <taxon>Pseudomonadati</taxon>
        <taxon>Bacteroidota</taxon>
        <taxon>Bacteroidia</taxon>
        <taxon>Bacteroidales</taxon>
        <taxon>Odoribacteraceae</taxon>
        <taxon>Butyricimonas</taxon>
    </lineage>
</organism>
<evidence type="ECO:0000313" key="2">
    <source>
        <dbReference type="EMBL" id="MBC5621908.1"/>
    </source>
</evidence>
<dbReference type="RefSeq" id="WP_186976331.1">
    <property type="nucleotide sequence ID" value="NZ_JACOOH010000005.1"/>
</dbReference>
<accession>A0ABR7D1T8</accession>
<dbReference type="InterPro" id="IPR046694">
    <property type="entry name" value="DUF6564"/>
</dbReference>
<keyword evidence="3" id="KW-1185">Reference proteome</keyword>
<feature type="domain" description="DUF6564" evidence="1">
    <location>
        <begin position="21"/>
        <end position="244"/>
    </location>
</feature>
<gene>
    <name evidence="2" type="ORF">H8S64_12440</name>
</gene>
<reference evidence="2 3" key="1">
    <citation type="submission" date="2020-08" db="EMBL/GenBank/DDBJ databases">
        <title>Genome public.</title>
        <authorList>
            <person name="Liu C."/>
            <person name="Sun Q."/>
        </authorList>
    </citation>
    <scope>NUCLEOTIDE SEQUENCE [LARGE SCALE GENOMIC DNA]</scope>
    <source>
        <strain evidence="2 3">NSJ-56</strain>
    </source>
</reference>
<evidence type="ECO:0000259" key="1">
    <source>
        <dbReference type="Pfam" id="PF20202"/>
    </source>
</evidence>
<sequence length="256" mass="29563">MKAVIITVAGTATRFNRDTEEEVLKCLYYKDKPENSLLYQILQKADGVDQYIIVGGYLYDKLVEYVDVFCQRFRARIKLVYNDKYNTYGSGYSLIKGIEAISWADEVIFVEGDLFFDSESFENVLRSEKDVVTVNRELILADKAVVLYVDQDYLVRYIYDVSHKLLNIPVAFRAVYNSAQIWKFLNFPKLKGVVSELTAQQVQGTNLEIIQGYYGNIKCHDISVCVIEEWENCNTVADYLKIYSKIENDNSNESDK</sequence>
<protein>
    <submittedName>
        <fullName evidence="2">LicC domain protein</fullName>
    </submittedName>
</protein>
<dbReference type="Proteomes" id="UP000646484">
    <property type="component" value="Unassembled WGS sequence"/>
</dbReference>